<reference evidence="2 3" key="1">
    <citation type="submission" date="2019-10" db="EMBL/GenBank/DDBJ databases">
        <authorList>
            <person name="Karimi E."/>
        </authorList>
    </citation>
    <scope>NUCLEOTIDE SEQUENCE [LARGE SCALE GENOMIC DNA]</scope>
    <source>
        <strain evidence="2">Pantoea sp. 111</strain>
    </source>
</reference>
<gene>
    <name evidence="2" type="ORF">PANT111_200003</name>
</gene>
<name>A0AAX3J7G2_9GAMM</name>
<evidence type="ECO:0000256" key="1">
    <source>
        <dbReference type="SAM" id="MobiDB-lite"/>
    </source>
</evidence>
<feature type="region of interest" description="Disordered" evidence="1">
    <location>
        <begin position="36"/>
        <end position="95"/>
    </location>
</feature>
<evidence type="ECO:0000313" key="2">
    <source>
        <dbReference type="EMBL" id="VXB98308.1"/>
    </source>
</evidence>
<dbReference type="EMBL" id="CABWMH010000013">
    <property type="protein sequence ID" value="VXB98308.1"/>
    <property type="molecule type" value="Genomic_DNA"/>
</dbReference>
<accession>A0AAX3J7G2</accession>
<protein>
    <submittedName>
        <fullName evidence="2">Uncharacterized protein</fullName>
    </submittedName>
</protein>
<comment type="caution">
    <text evidence="2">The sequence shown here is derived from an EMBL/GenBank/DDBJ whole genome shotgun (WGS) entry which is preliminary data.</text>
</comment>
<organism evidence="2 3">
    <name type="scientific">Pantoea brenneri</name>
    <dbReference type="NCBI Taxonomy" id="472694"/>
    <lineage>
        <taxon>Bacteria</taxon>
        <taxon>Pseudomonadati</taxon>
        <taxon>Pseudomonadota</taxon>
        <taxon>Gammaproteobacteria</taxon>
        <taxon>Enterobacterales</taxon>
        <taxon>Erwiniaceae</taxon>
        <taxon>Pantoea</taxon>
    </lineage>
</organism>
<sequence length="95" mass="11009">MEIFCHQHQRHRDHHFIGHRVKKCPEAGGLFPAARQKAVKPVGDGSENEDQCSSQRCPVKRQIESQHEERDEDDSEQGETRRDVKLHMPVTVWNG</sequence>
<dbReference type="AlphaFoldDB" id="A0AAX3J7G2"/>
<evidence type="ECO:0000313" key="3">
    <source>
        <dbReference type="Proteomes" id="UP000433737"/>
    </source>
</evidence>
<proteinExistence type="predicted"/>
<dbReference type="Proteomes" id="UP000433737">
    <property type="component" value="Unassembled WGS sequence"/>
</dbReference>